<evidence type="ECO:0000256" key="1">
    <source>
        <dbReference type="RuleBase" id="RU363133"/>
    </source>
</evidence>
<dbReference type="InterPro" id="IPR009079">
    <property type="entry name" value="4_helix_cytokine-like_core"/>
</dbReference>
<proteinExistence type="inferred from homology"/>
<comment type="similarity">
    <text evidence="1">Belongs to the IL-6 superfamily.</text>
</comment>
<protein>
    <recommendedName>
        <fullName evidence="1">Interleukin-12 subunit alpha</fullName>
        <shortName evidence="1">IL-12A</shortName>
    </recommendedName>
</protein>
<evidence type="ECO:0000313" key="2">
    <source>
        <dbReference type="EMBL" id="KAJ1088028.1"/>
    </source>
</evidence>
<comment type="subunit">
    <text evidence="1">Heterodimer with IL12B; disulfide-linked. The heterodimer is known as interleukin IL-12.</text>
</comment>
<organism evidence="2 3">
    <name type="scientific">Pleurodeles waltl</name>
    <name type="common">Iberian ribbed newt</name>
    <dbReference type="NCBI Taxonomy" id="8319"/>
    <lineage>
        <taxon>Eukaryota</taxon>
        <taxon>Metazoa</taxon>
        <taxon>Chordata</taxon>
        <taxon>Craniata</taxon>
        <taxon>Vertebrata</taxon>
        <taxon>Euteleostomi</taxon>
        <taxon>Amphibia</taxon>
        <taxon>Batrachia</taxon>
        <taxon>Caudata</taxon>
        <taxon>Salamandroidea</taxon>
        <taxon>Salamandridae</taxon>
        <taxon>Pleurodelinae</taxon>
        <taxon>Pleurodeles</taxon>
    </lineage>
</organism>
<dbReference type="GO" id="GO:0005125">
    <property type="term" value="F:cytokine activity"/>
    <property type="evidence" value="ECO:0007669"/>
    <property type="project" value="UniProtKB-KW"/>
</dbReference>
<keyword evidence="3" id="KW-1185">Reference proteome</keyword>
<comment type="caution">
    <text evidence="2">The sequence shown here is derived from an EMBL/GenBank/DDBJ whole genome shotgun (WGS) entry which is preliminary data.</text>
</comment>
<keyword evidence="1" id="KW-0964">Secreted</keyword>
<accession>A0AAV7LA97</accession>
<gene>
    <name evidence="1" type="primary">IL12A</name>
    <name evidence="2" type="ORF">NDU88_001187</name>
</gene>
<dbReference type="Gene3D" id="1.20.1250.10">
    <property type="match status" value="1"/>
</dbReference>
<keyword evidence="1" id="KW-0339">Growth factor</keyword>
<dbReference type="InterPro" id="IPR004281">
    <property type="entry name" value="IL-12_alpha"/>
</dbReference>
<dbReference type="Proteomes" id="UP001066276">
    <property type="component" value="Chromosome 11"/>
</dbReference>
<name>A0AAV7LA97_PLEWA</name>
<reference evidence="2" key="1">
    <citation type="journal article" date="2022" name="bioRxiv">
        <title>Sequencing and chromosome-scale assembly of the giantPleurodeles waltlgenome.</title>
        <authorList>
            <person name="Brown T."/>
            <person name="Elewa A."/>
            <person name="Iarovenko S."/>
            <person name="Subramanian E."/>
            <person name="Araus A.J."/>
            <person name="Petzold A."/>
            <person name="Susuki M."/>
            <person name="Suzuki K.-i.T."/>
            <person name="Hayashi T."/>
            <person name="Toyoda A."/>
            <person name="Oliveira C."/>
            <person name="Osipova E."/>
            <person name="Leigh N.D."/>
            <person name="Simon A."/>
            <person name="Yun M.H."/>
        </authorList>
    </citation>
    <scope>NUCLEOTIDE SEQUENCE</scope>
    <source>
        <strain evidence="2">20211129_DDA</strain>
        <tissue evidence="2">Liver</tissue>
    </source>
</reference>
<dbReference type="AlphaFoldDB" id="A0AAV7LA97"/>
<comment type="subcellular location">
    <subcellularLocation>
        <location evidence="1">Secreted</location>
    </subcellularLocation>
</comment>
<dbReference type="EMBL" id="JANPWB010000015">
    <property type="protein sequence ID" value="KAJ1088028.1"/>
    <property type="molecule type" value="Genomic_DNA"/>
</dbReference>
<evidence type="ECO:0000313" key="3">
    <source>
        <dbReference type="Proteomes" id="UP001066276"/>
    </source>
</evidence>
<dbReference type="Pfam" id="PF03039">
    <property type="entry name" value="IL12"/>
    <property type="match status" value="1"/>
</dbReference>
<dbReference type="GO" id="GO:0005143">
    <property type="term" value="F:interleukin-12 receptor binding"/>
    <property type="evidence" value="ECO:0007669"/>
    <property type="project" value="InterPro"/>
</dbReference>
<keyword evidence="1" id="KW-0202">Cytokine</keyword>
<sequence>MASSVCLSVQLPAAEPAQHLLCFSTRTSAPPANRMPSKTLSPSPTGLCSWLVLMLIFHALSGSSDASPVAKANREDVDLKSCLSASQQLLKVVNNSWLQLQEDVALAFNCTYEDMEIDDIMEETAHTITGCLENTSLMV</sequence>
<keyword evidence="1" id="KW-1015">Disulfide bond</keyword>
<dbReference type="GO" id="GO:0008083">
    <property type="term" value="F:growth factor activity"/>
    <property type="evidence" value="ECO:0007669"/>
    <property type="project" value="UniProtKB-KW"/>
</dbReference>
<dbReference type="GO" id="GO:0005615">
    <property type="term" value="C:extracellular space"/>
    <property type="evidence" value="ECO:0007669"/>
    <property type="project" value="UniProtKB-KW"/>
</dbReference>
<dbReference type="GO" id="GO:0006955">
    <property type="term" value="P:immune response"/>
    <property type="evidence" value="ECO:0007669"/>
    <property type="project" value="InterPro"/>
</dbReference>